<dbReference type="STRING" id="246786.GS18_0208120"/>
<sequence>MAEKALFAFTDSSVLAEELSAGARQCEKRSRLPFQAEKKSIRKAGFAFLGDFVLTEELADGAGQYEKRKRSFSSRSQIRKWRKRRFLPLQTIPF</sequence>
<dbReference type="EMBL" id="JNVC02000003">
    <property type="protein sequence ID" value="KEZ53250.1"/>
    <property type="molecule type" value="Genomic_DNA"/>
</dbReference>
<comment type="caution">
    <text evidence="1">The sequence shown here is derived from an EMBL/GenBank/DDBJ whole genome shotgun (WGS) entry which is preliminary data.</text>
</comment>
<gene>
    <name evidence="1" type="ORF">GS18_0208120</name>
</gene>
<accession>A0A084H0Y8</accession>
<evidence type="ECO:0000313" key="1">
    <source>
        <dbReference type="EMBL" id="KEZ53250.1"/>
    </source>
</evidence>
<dbReference type="Proteomes" id="UP000028549">
    <property type="component" value="Unassembled WGS sequence"/>
</dbReference>
<name>A0A084H0Y8_METID</name>
<dbReference type="RefSeq" id="WP_029565888.1">
    <property type="nucleotide sequence ID" value="NZ_JNVC02000003.1"/>
</dbReference>
<protein>
    <submittedName>
        <fullName evidence="1">Uncharacterized protein</fullName>
    </submittedName>
</protein>
<keyword evidence="2" id="KW-1185">Reference proteome</keyword>
<organism evidence="1 2">
    <name type="scientific">Metabacillus indicus</name>
    <name type="common">Bacillus indicus</name>
    <dbReference type="NCBI Taxonomy" id="246786"/>
    <lineage>
        <taxon>Bacteria</taxon>
        <taxon>Bacillati</taxon>
        <taxon>Bacillota</taxon>
        <taxon>Bacilli</taxon>
        <taxon>Bacillales</taxon>
        <taxon>Bacillaceae</taxon>
        <taxon>Metabacillus</taxon>
    </lineage>
</organism>
<proteinExistence type="predicted"/>
<reference evidence="1 2" key="1">
    <citation type="journal article" date="2005" name="Int. J. Syst. Evol. Microbiol.">
        <title>Bacillus cibi sp. nov., isolated from jeotgal, a traditional Korean fermented seafood.</title>
        <authorList>
            <person name="Yoon J.H."/>
            <person name="Lee C.H."/>
            <person name="Oh T.K."/>
        </authorList>
    </citation>
    <scope>NUCLEOTIDE SEQUENCE [LARGE SCALE GENOMIC DNA]</scope>
    <source>
        <strain evidence="1 2">DSM 16189</strain>
    </source>
</reference>
<evidence type="ECO:0000313" key="2">
    <source>
        <dbReference type="Proteomes" id="UP000028549"/>
    </source>
</evidence>
<dbReference type="AlphaFoldDB" id="A0A084H0Y8"/>